<sequence>MAQIRPKRSLSIEIIDNPSDQSKDSNKRIRITNQNTDPPALMIVDNDEQFNFN</sequence>
<dbReference type="EMBL" id="CAJNOC010009320">
    <property type="protein sequence ID" value="CAF1127451.1"/>
    <property type="molecule type" value="Genomic_DNA"/>
</dbReference>
<evidence type="ECO:0000256" key="1">
    <source>
        <dbReference type="SAM" id="MobiDB-lite"/>
    </source>
</evidence>
<feature type="region of interest" description="Disordered" evidence="1">
    <location>
        <begin position="1"/>
        <end position="53"/>
    </location>
</feature>
<protein>
    <submittedName>
        <fullName evidence="2">Uncharacterized protein</fullName>
    </submittedName>
</protein>
<dbReference type="Proteomes" id="UP000663879">
    <property type="component" value="Unassembled WGS sequence"/>
</dbReference>
<accession>A0A814R2I7</accession>
<organism evidence="2 3">
    <name type="scientific">Brachionus calyciflorus</name>
    <dbReference type="NCBI Taxonomy" id="104777"/>
    <lineage>
        <taxon>Eukaryota</taxon>
        <taxon>Metazoa</taxon>
        <taxon>Spiralia</taxon>
        <taxon>Gnathifera</taxon>
        <taxon>Rotifera</taxon>
        <taxon>Eurotatoria</taxon>
        <taxon>Monogononta</taxon>
        <taxon>Pseudotrocha</taxon>
        <taxon>Ploima</taxon>
        <taxon>Brachionidae</taxon>
        <taxon>Brachionus</taxon>
    </lineage>
</organism>
<name>A0A814R2I7_9BILA</name>
<feature type="non-terminal residue" evidence="2">
    <location>
        <position position="53"/>
    </location>
</feature>
<gene>
    <name evidence="2" type="ORF">OXX778_LOCUS22320</name>
</gene>
<proteinExistence type="predicted"/>
<evidence type="ECO:0000313" key="3">
    <source>
        <dbReference type="Proteomes" id="UP000663879"/>
    </source>
</evidence>
<reference evidence="2" key="1">
    <citation type="submission" date="2021-02" db="EMBL/GenBank/DDBJ databases">
        <authorList>
            <person name="Nowell W R."/>
        </authorList>
    </citation>
    <scope>NUCLEOTIDE SEQUENCE</scope>
    <source>
        <strain evidence="2">Ploen Becks lab</strain>
    </source>
</reference>
<comment type="caution">
    <text evidence="2">The sequence shown here is derived from an EMBL/GenBank/DDBJ whole genome shotgun (WGS) entry which is preliminary data.</text>
</comment>
<evidence type="ECO:0000313" key="2">
    <source>
        <dbReference type="EMBL" id="CAF1127451.1"/>
    </source>
</evidence>
<keyword evidence="3" id="KW-1185">Reference proteome</keyword>
<dbReference type="AlphaFoldDB" id="A0A814R2I7"/>